<organism evidence="4 5">
    <name type="scientific">Mycolicibacterium neoaurum</name>
    <name type="common">Mycobacterium neoaurum</name>
    <dbReference type="NCBI Taxonomy" id="1795"/>
    <lineage>
        <taxon>Bacteria</taxon>
        <taxon>Bacillati</taxon>
        <taxon>Actinomycetota</taxon>
        <taxon>Actinomycetes</taxon>
        <taxon>Mycobacteriales</taxon>
        <taxon>Mycobacteriaceae</taxon>
        <taxon>Mycolicibacterium</taxon>
    </lineage>
</organism>
<evidence type="ECO:0000256" key="3">
    <source>
        <dbReference type="SAM" id="SignalP"/>
    </source>
</evidence>
<dbReference type="Pfam" id="PF10738">
    <property type="entry name" value="Lpp-LpqN"/>
    <property type="match status" value="1"/>
</dbReference>
<dbReference type="Gene3D" id="3.40.1000.10">
    <property type="entry name" value="Mog1/PsbP, alpha/beta/alpha sandwich"/>
    <property type="match status" value="1"/>
</dbReference>
<keyword evidence="1 3" id="KW-0732">Signal</keyword>
<reference evidence="4" key="2">
    <citation type="submission" date="2015-09" db="EMBL/GenBank/DDBJ databases">
        <title>Draft genome sequence of Mycobacterium neoaurum DSM 44074.</title>
        <authorList>
            <person name="Croce O."/>
            <person name="Robert C."/>
            <person name="Raoult D."/>
            <person name="Drancourt M."/>
        </authorList>
    </citation>
    <scope>NUCLEOTIDE SEQUENCE</scope>
    <source>
        <strain evidence="4">DSM 44074</strain>
    </source>
</reference>
<dbReference type="RefSeq" id="WP_042509504.1">
    <property type="nucleotide sequence ID" value="NZ_LK021337.1"/>
</dbReference>
<feature type="region of interest" description="Disordered" evidence="2">
    <location>
        <begin position="56"/>
        <end position="85"/>
    </location>
</feature>
<proteinExistence type="predicted"/>
<evidence type="ECO:0000256" key="1">
    <source>
        <dbReference type="ARBA" id="ARBA00022729"/>
    </source>
</evidence>
<protein>
    <submittedName>
        <fullName evidence="4">Lipoprotein LpqN</fullName>
    </submittedName>
</protein>
<dbReference type="AlphaFoldDB" id="A0AAV2WDT9"/>
<keyword evidence="4" id="KW-0449">Lipoprotein</keyword>
<feature type="chain" id="PRO_5043808344" evidence="3">
    <location>
        <begin position="32"/>
        <end position="301"/>
    </location>
</feature>
<dbReference type="Proteomes" id="UP000028864">
    <property type="component" value="Unassembled WGS sequence"/>
</dbReference>
<evidence type="ECO:0000313" key="4">
    <source>
        <dbReference type="EMBL" id="CDQ42296.1"/>
    </source>
</evidence>
<reference evidence="4" key="1">
    <citation type="submission" date="2014-05" db="EMBL/GenBank/DDBJ databases">
        <authorList>
            <person name="Urmite Genomes"/>
        </authorList>
    </citation>
    <scope>NUCLEOTIDE SEQUENCE</scope>
    <source>
        <strain evidence="4">DSM 44074</strain>
    </source>
</reference>
<gene>
    <name evidence="4" type="ORF">BN1047_00148</name>
</gene>
<dbReference type="EMBL" id="LK021337">
    <property type="protein sequence ID" value="CDQ42296.1"/>
    <property type="molecule type" value="Genomic_DNA"/>
</dbReference>
<sequence length="301" mass="30184">MNEHARRWRIVIAGTAAGLAGAVSLATPASAEPLPPHPVPPAPVAPAAVPAVPAAPGVPGAAPQLGAATSTAATPRPVSVPLTPNPAGTIRDYLTSQNVTLEPQTPAGFTALNIVLPRPTGWTQVPDPNVPDAFAVIADRVGGDGLYSNNAQVVVYKLVGNFDQREAIRHGFVDSQQLTAWRATGGSIAEVAGVPTSIIEGTYRENNMTLNTSRRHIIATSGADRYLVSLSVTTSESQSVAAADATDAIINGFRVSAPAPAAPAPGAAAAPAAAAPVVPAPVAVAPAAIPVSLGTGPVVPN</sequence>
<evidence type="ECO:0000256" key="2">
    <source>
        <dbReference type="SAM" id="MobiDB-lite"/>
    </source>
</evidence>
<feature type="compositionally biased region" description="Low complexity" evidence="2">
    <location>
        <begin position="56"/>
        <end position="68"/>
    </location>
</feature>
<name>A0AAV2WDT9_MYCNE</name>
<dbReference type="InterPro" id="IPR019674">
    <property type="entry name" value="Lipoprotein_LpqN/LpqT-like"/>
</dbReference>
<accession>A0AAV2WDT9</accession>
<evidence type="ECO:0000313" key="5">
    <source>
        <dbReference type="Proteomes" id="UP000028864"/>
    </source>
</evidence>
<feature type="signal peptide" evidence="3">
    <location>
        <begin position="1"/>
        <end position="31"/>
    </location>
</feature>